<evidence type="ECO:0008006" key="5">
    <source>
        <dbReference type="Google" id="ProtNLM"/>
    </source>
</evidence>
<evidence type="ECO:0000256" key="2">
    <source>
        <dbReference type="SAM" id="SignalP"/>
    </source>
</evidence>
<evidence type="ECO:0000313" key="3">
    <source>
        <dbReference type="EnsemblMetazoa" id="ADIR014509-PA"/>
    </source>
</evidence>
<feature type="chain" id="PRO_5008130653" description="Peptidase M12B propeptide domain-containing protein" evidence="2">
    <location>
        <begin position="29"/>
        <end position="253"/>
    </location>
</feature>
<name>A0A182NXC8_9DIPT</name>
<sequence length="253" mass="28024">MHKKRTILIGLPFFLIAIILCNVILVSAAPFHTSNNENDEGSIKSYKSHNESHDRPSITMYDQRQSGKYNIHLNIKDVKIIAVNGESFEGSLTDDTIYDYGDYDYDPAHLTVSPLPIFGSGSVSLTTSRPTKSTTRTPVSFTHPNHQTKHTTKRPIVSTATATTQHRPATEAQTQDSSPTYSAHQNPQQTYAPDGVSTESPPALLTEQDRYTTQRISTTTKVALASNFVIVKPTSTFEHYEYQDIPVAVIADP</sequence>
<reference evidence="4" key="1">
    <citation type="submission" date="2013-03" db="EMBL/GenBank/DDBJ databases">
        <title>The Genome Sequence of Anopheles dirus WRAIR2.</title>
        <authorList>
            <consortium name="The Broad Institute Genomics Platform"/>
            <person name="Neafsey D.E."/>
            <person name="Walton C."/>
            <person name="Walker B."/>
            <person name="Young S.K."/>
            <person name="Zeng Q."/>
            <person name="Gargeya S."/>
            <person name="Fitzgerald M."/>
            <person name="Haas B."/>
            <person name="Abouelleil A."/>
            <person name="Allen A.W."/>
            <person name="Alvarado L."/>
            <person name="Arachchi H.M."/>
            <person name="Berlin A.M."/>
            <person name="Chapman S.B."/>
            <person name="Gainer-Dewar J."/>
            <person name="Goldberg J."/>
            <person name="Griggs A."/>
            <person name="Gujja S."/>
            <person name="Hansen M."/>
            <person name="Howarth C."/>
            <person name="Imamovic A."/>
            <person name="Ireland A."/>
            <person name="Larimer J."/>
            <person name="McCowan C."/>
            <person name="Murphy C."/>
            <person name="Pearson M."/>
            <person name="Poon T.W."/>
            <person name="Priest M."/>
            <person name="Roberts A."/>
            <person name="Saif S."/>
            <person name="Shea T."/>
            <person name="Sisk P."/>
            <person name="Sykes S."/>
            <person name="Wortman J."/>
            <person name="Nusbaum C."/>
            <person name="Birren B."/>
        </authorList>
    </citation>
    <scope>NUCLEOTIDE SEQUENCE [LARGE SCALE GENOMIC DNA]</scope>
    <source>
        <strain evidence="4">WRAIR2</strain>
    </source>
</reference>
<evidence type="ECO:0000256" key="1">
    <source>
        <dbReference type="SAM" id="MobiDB-lite"/>
    </source>
</evidence>
<feature type="compositionally biased region" description="Low complexity" evidence="1">
    <location>
        <begin position="126"/>
        <end position="138"/>
    </location>
</feature>
<proteinExistence type="predicted"/>
<evidence type="ECO:0000313" key="4">
    <source>
        <dbReference type="Proteomes" id="UP000075884"/>
    </source>
</evidence>
<feature type="region of interest" description="Disordered" evidence="1">
    <location>
        <begin position="36"/>
        <end position="57"/>
    </location>
</feature>
<feature type="compositionally biased region" description="Polar residues" evidence="1">
    <location>
        <begin position="158"/>
        <end position="191"/>
    </location>
</feature>
<accession>A0A182NXC8</accession>
<dbReference type="EnsemblMetazoa" id="ADIR014509-RA">
    <property type="protein sequence ID" value="ADIR014509-PA"/>
    <property type="gene ID" value="ADIR014509"/>
</dbReference>
<dbReference type="Proteomes" id="UP000075884">
    <property type="component" value="Unassembled WGS sequence"/>
</dbReference>
<reference evidence="3" key="2">
    <citation type="submission" date="2020-05" db="UniProtKB">
        <authorList>
            <consortium name="EnsemblMetazoa"/>
        </authorList>
    </citation>
    <scope>IDENTIFICATION</scope>
    <source>
        <strain evidence="3">WRAIR2</strain>
    </source>
</reference>
<keyword evidence="4" id="KW-1185">Reference proteome</keyword>
<dbReference type="AlphaFoldDB" id="A0A182NXC8"/>
<feature type="region of interest" description="Disordered" evidence="1">
    <location>
        <begin position="122"/>
        <end position="202"/>
    </location>
</feature>
<feature type="signal peptide" evidence="2">
    <location>
        <begin position="1"/>
        <end position="28"/>
    </location>
</feature>
<organism evidence="3 4">
    <name type="scientific">Anopheles dirus</name>
    <dbReference type="NCBI Taxonomy" id="7168"/>
    <lineage>
        <taxon>Eukaryota</taxon>
        <taxon>Metazoa</taxon>
        <taxon>Ecdysozoa</taxon>
        <taxon>Arthropoda</taxon>
        <taxon>Hexapoda</taxon>
        <taxon>Insecta</taxon>
        <taxon>Pterygota</taxon>
        <taxon>Neoptera</taxon>
        <taxon>Endopterygota</taxon>
        <taxon>Diptera</taxon>
        <taxon>Nematocera</taxon>
        <taxon>Culicoidea</taxon>
        <taxon>Culicidae</taxon>
        <taxon>Anophelinae</taxon>
        <taxon>Anopheles</taxon>
    </lineage>
</organism>
<keyword evidence="2" id="KW-0732">Signal</keyword>
<protein>
    <recommendedName>
        <fullName evidence="5">Peptidase M12B propeptide domain-containing protein</fullName>
    </recommendedName>
</protein>
<dbReference type="VEuPathDB" id="VectorBase:ADIR014509"/>